<organism evidence="4 5">
    <name type="scientific">Peribacillus huizhouensis</name>
    <dbReference type="NCBI Taxonomy" id="1501239"/>
    <lineage>
        <taxon>Bacteria</taxon>
        <taxon>Bacillati</taxon>
        <taxon>Bacillota</taxon>
        <taxon>Bacilli</taxon>
        <taxon>Bacillales</taxon>
        <taxon>Bacillaceae</taxon>
        <taxon>Peribacillus</taxon>
    </lineage>
</organism>
<dbReference type="SMART" id="SM00028">
    <property type="entry name" value="TPR"/>
    <property type="match status" value="8"/>
</dbReference>
<dbReference type="Gene3D" id="1.25.40.10">
    <property type="entry name" value="Tetratricopeptide repeat domain"/>
    <property type="match status" value="3"/>
</dbReference>
<evidence type="ECO:0000313" key="4">
    <source>
        <dbReference type="EMBL" id="MBA9027801.1"/>
    </source>
</evidence>
<gene>
    <name evidence="4" type="ORF">HNP81_003092</name>
</gene>
<keyword evidence="1" id="KW-0677">Repeat</keyword>
<dbReference type="Pfam" id="PF14559">
    <property type="entry name" value="TPR_19"/>
    <property type="match status" value="2"/>
</dbReference>
<accession>A0ABR6CSU7</accession>
<dbReference type="PANTHER" id="PTHR45586:SF1">
    <property type="entry name" value="LIPOPOLYSACCHARIDE ASSEMBLY PROTEIN B"/>
    <property type="match status" value="1"/>
</dbReference>
<dbReference type="EMBL" id="JACJHX010000009">
    <property type="protein sequence ID" value="MBA9027801.1"/>
    <property type="molecule type" value="Genomic_DNA"/>
</dbReference>
<dbReference type="InterPro" id="IPR011990">
    <property type="entry name" value="TPR-like_helical_dom_sf"/>
</dbReference>
<protein>
    <submittedName>
        <fullName evidence="4">Tetratricopeptide (TPR) repeat protein</fullName>
    </submittedName>
</protein>
<feature type="repeat" description="TPR" evidence="3">
    <location>
        <begin position="373"/>
        <end position="406"/>
    </location>
</feature>
<proteinExistence type="predicted"/>
<dbReference type="InterPro" id="IPR051012">
    <property type="entry name" value="CellSynth/LPSAsmb/PSIAsmb"/>
</dbReference>
<evidence type="ECO:0000256" key="1">
    <source>
        <dbReference type="ARBA" id="ARBA00022737"/>
    </source>
</evidence>
<sequence>MNTIEKVLSNLKKGELEEAFLHINRIKSSEAIEEMLLLAEELLQLGFMEQAKDLYEHLLKLFPNEGELLVTLAEILVDMDREEEAFLLLEKISESDDMYPSALLLLADLYQMQGMDEVSEQKLKQAKELLPTEPLIDYALGELYYQQGKDHAAIGKFKEVLMQQKEIGGVNINQRLAQSLSNLGEFEEAIPFFEKALEDKLEINTLFEYALTAYQAQMFETAIQRFTELKELDPEYHSLYLYLAKSYESLERLDEALETVREGIHKDEFNKELNLFGGKIALKKNLTDEAELFFREALAIDPGYLEATLTLIKLLMHEEKYEDIIETIESVRKYGEDDPQFEWMLAVSLQKNERYNEALASFKKSYEFFANNQDFLEDYGFFLIEEGDRATSREIFNKLLELDPANDEYVLILDRLAEE</sequence>
<dbReference type="InterPro" id="IPR019734">
    <property type="entry name" value="TPR_rpt"/>
</dbReference>
<reference evidence="4 5" key="1">
    <citation type="submission" date="2020-08" db="EMBL/GenBank/DDBJ databases">
        <title>Genomic Encyclopedia of Type Strains, Phase IV (KMG-IV): sequencing the most valuable type-strain genomes for metagenomic binning, comparative biology and taxonomic classification.</title>
        <authorList>
            <person name="Goeker M."/>
        </authorList>
    </citation>
    <scope>NUCLEOTIDE SEQUENCE [LARGE SCALE GENOMIC DNA]</scope>
    <source>
        <strain evidence="4 5">DSM 105481</strain>
    </source>
</reference>
<evidence type="ECO:0000256" key="3">
    <source>
        <dbReference type="PROSITE-ProRule" id="PRU00339"/>
    </source>
</evidence>
<dbReference type="SUPFAM" id="SSF48452">
    <property type="entry name" value="TPR-like"/>
    <property type="match status" value="2"/>
</dbReference>
<dbReference type="Pfam" id="PF13432">
    <property type="entry name" value="TPR_16"/>
    <property type="match status" value="1"/>
</dbReference>
<evidence type="ECO:0000313" key="5">
    <source>
        <dbReference type="Proteomes" id="UP000626697"/>
    </source>
</evidence>
<keyword evidence="5" id="KW-1185">Reference proteome</keyword>
<dbReference type="RefSeq" id="WP_028391545.1">
    <property type="nucleotide sequence ID" value="NZ_JACJHX010000009.1"/>
</dbReference>
<dbReference type="PANTHER" id="PTHR45586">
    <property type="entry name" value="TPR REPEAT-CONTAINING PROTEIN PA4667"/>
    <property type="match status" value="1"/>
</dbReference>
<comment type="caution">
    <text evidence="4">The sequence shown here is derived from an EMBL/GenBank/DDBJ whole genome shotgun (WGS) entry which is preliminary data.</text>
</comment>
<dbReference type="PROSITE" id="PS50005">
    <property type="entry name" value="TPR"/>
    <property type="match status" value="1"/>
</dbReference>
<dbReference type="Proteomes" id="UP000626697">
    <property type="component" value="Unassembled WGS sequence"/>
</dbReference>
<keyword evidence="2 3" id="KW-0802">TPR repeat</keyword>
<dbReference type="Pfam" id="PF13181">
    <property type="entry name" value="TPR_8"/>
    <property type="match status" value="1"/>
</dbReference>
<evidence type="ECO:0000256" key="2">
    <source>
        <dbReference type="ARBA" id="ARBA00022803"/>
    </source>
</evidence>
<name>A0ABR6CSU7_9BACI</name>